<organism evidence="2 3">
    <name type="scientific">Thalassorhabdus alkalitolerans</name>
    <dbReference type="NCBI Taxonomy" id="2282697"/>
    <lineage>
        <taxon>Bacteria</taxon>
        <taxon>Bacillati</taxon>
        <taxon>Bacillota</taxon>
        <taxon>Bacilli</taxon>
        <taxon>Bacillales</taxon>
        <taxon>Bacillaceae</taxon>
        <taxon>Thalassorhabdus</taxon>
    </lineage>
</organism>
<dbReference type="EMBL" id="JBHSOZ010000009">
    <property type="protein sequence ID" value="MFC5713983.1"/>
    <property type="molecule type" value="Genomic_DNA"/>
</dbReference>
<dbReference type="Gene3D" id="1.10.10.1320">
    <property type="entry name" value="Anti-sigma factor, zinc-finger domain"/>
    <property type="match status" value="1"/>
</dbReference>
<sequence>MACDHYHDRVLKSYFNEELDAKERASFYEHLKKCSTCHSHYHETTKTIAFIQSASHLEAPGSFTASVMEQLPKKRKRAAWKKWAYNHPVAAASAIFLLLMSSSVFSIWNDQSGQEISVQGSGNVHINKENGMVVIPEDEVVEGDLIVQNGSVEVHGEVLGDLTVINGEPYLASAGEVAGEIEEVDQVLEWIWYHAKRLTGDILSGNEE</sequence>
<name>A0ABW0YTR1_9BACI</name>
<evidence type="ECO:0000313" key="3">
    <source>
        <dbReference type="Proteomes" id="UP001596142"/>
    </source>
</evidence>
<keyword evidence="1" id="KW-0812">Transmembrane</keyword>
<comment type="caution">
    <text evidence="2">The sequence shown here is derived from an EMBL/GenBank/DDBJ whole genome shotgun (WGS) entry which is preliminary data.</text>
</comment>
<keyword evidence="3" id="KW-1185">Reference proteome</keyword>
<proteinExistence type="predicted"/>
<evidence type="ECO:0000256" key="1">
    <source>
        <dbReference type="SAM" id="Phobius"/>
    </source>
</evidence>
<protein>
    <submittedName>
        <fullName evidence="2">Anti-sigma factor</fullName>
    </submittedName>
</protein>
<evidence type="ECO:0000313" key="2">
    <source>
        <dbReference type="EMBL" id="MFC5713983.1"/>
    </source>
</evidence>
<reference evidence="3" key="1">
    <citation type="journal article" date="2019" name="Int. J. Syst. Evol. Microbiol.">
        <title>The Global Catalogue of Microorganisms (GCM) 10K type strain sequencing project: providing services to taxonomists for standard genome sequencing and annotation.</title>
        <authorList>
            <consortium name="The Broad Institute Genomics Platform"/>
            <consortium name="The Broad Institute Genome Sequencing Center for Infectious Disease"/>
            <person name="Wu L."/>
            <person name="Ma J."/>
        </authorList>
    </citation>
    <scope>NUCLEOTIDE SEQUENCE [LARGE SCALE GENOMIC DNA]</scope>
    <source>
        <strain evidence="3">CECT 7184</strain>
    </source>
</reference>
<keyword evidence="1" id="KW-0472">Membrane</keyword>
<dbReference type="RefSeq" id="WP_385942468.1">
    <property type="nucleotide sequence ID" value="NZ_JBHSOZ010000009.1"/>
</dbReference>
<dbReference type="InterPro" id="IPR041916">
    <property type="entry name" value="Anti_sigma_zinc_sf"/>
</dbReference>
<accession>A0ABW0YTR1</accession>
<keyword evidence="1" id="KW-1133">Transmembrane helix</keyword>
<gene>
    <name evidence="2" type="ORF">ACFPU1_14560</name>
</gene>
<dbReference type="Proteomes" id="UP001596142">
    <property type="component" value="Unassembled WGS sequence"/>
</dbReference>
<feature type="transmembrane region" description="Helical" evidence="1">
    <location>
        <begin position="83"/>
        <end position="108"/>
    </location>
</feature>